<comment type="domain">
    <text evidence="14">The last Arg residue of the ACP-binding site is essential for the weak association between ACP/AcpP and FabH.</text>
</comment>
<dbReference type="GO" id="GO:0006633">
    <property type="term" value="P:fatty acid biosynthetic process"/>
    <property type="evidence" value="ECO:0007669"/>
    <property type="project" value="UniProtKB-UniRule"/>
</dbReference>
<dbReference type="GO" id="GO:0044550">
    <property type="term" value="P:secondary metabolite biosynthetic process"/>
    <property type="evidence" value="ECO:0007669"/>
    <property type="project" value="TreeGrafter"/>
</dbReference>
<organism evidence="17 18">
    <name type="scientific">Actinophytocola oryzae</name>
    <dbReference type="NCBI Taxonomy" id="502181"/>
    <lineage>
        <taxon>Bacteria</taxon>
        <taxon>Bacillati</taxon>
        <taxon>Actinomycetota</taxon>
        <taxon>Actinomycetes</taxon>
        <taxon>Pseudonocardiales</taxon>
        <taxon>Pseudonocardiaceae</taxon>
    </lineage>
</organism>
<comment type="catalytic activity">
    <reaction evidence="11">
        <text>(2S)-2-methylbutanoyl-CoA + malonyl-[ACP] + H(+) = (4S)-4-methyl-3-oxohexanoyl-[ACP] + CO2 + CoA</text>
        <dbReference type="Rhea" id="RHEA:42276"/>
        <dbReference type="Rhea" id="RHEA-COMP:9623"/>
        <dbReference type="Rhea" id="RHEA-COMP:17148"/>
        <dbReference type="ChEBI" id="CHEBI:15378"/>
        <dbReference type="ChEBI" id="CHEBI:16526"/>
        <dbReference type="ChEBI" id="CHEBI:57287"/>
        <dbReference type="ChEBI" id="CHEBI:78449"/>
        <dbReference type="ChEBI" id="CHEBI:88166"/>
        <dbReference type="ChEBI" id="CHEBI:167462"/>
        <dbReference type="EC" id="2.3.1.300"/>
    </reaction>
    <physiologicalReaction direction="left-to-right" evidence="11">
        <dbReference type="Rhea" id="RHEA:42277"/>
    </physiologicalReaction>
</comment>
<feature type="active site" evidence="14">
    <location>
        <position position="254"/>
    </location>
</feature>
<keyword evidence="3 14" id="KW-0963">Cytoplasm</keyword>
<comment type="catalytic activity">
    <reaction evidence="12">
        <text>2-methylpropanoyl-CoA + malonyl-[ACP] + H(+) = 4-methyl-3-oxopentanoyl-[ACP] + CO2 + CoA</text>
        <dbReference type="Rhea" id="RHEA:42268"/>
        <dbReference type="Rhea" id="RHEA-COMP:9623"/>
        <dbReference type="Rhea" id="RHEA-COMP:9940"/>
        <dbReference type="ChEBI" id="CHEBI:15378"/>
        <dbReference type="ChEBI" id="CHEBI:16526"/>
        <dbReference type="ChEBI" id="CHEBI:57287"/>
        <dbReference type="ChEBI" id="CHEBI:57338"/>
        <dbReference type="ChEBI" id="CHEBI:78449"/>
        <dbReference type="ChEBI" id="CHEBI:78820"/>
        <dbReference type="EC" id="2.3.1.300"/>
    </reaction>
    <physiologicalReaction direction="left-to-right" evidence="12">
        <dbReference type="Rhea" id="RHEA:42269"/>
    </physiologicalReaction>
</comment>
<dbReference type="Proteomes" id="UP000294927">
    <property type="component" value="Unassembled WGS sequence"/>
</dbReference>
<evidence type="ECO:0000313" key="18">
    <source>
        <dbReference type="Proteomes" id="UP000294927"/>
    </source>
</evidence>
<feature type="domain" description="Beta-ketoacyl-[acyl-carrier-protein] synthase III N-terminal" evidence="16">
    <location>
        <begin position="106"/>
        <end position="186"/>
    </location>
</feature>
<dbReference type="EC" id="2.3.1.180" evidence="14"/>
<evidence type="ECO:0000256" key="4">
    <source>
        <dbReference type="ARBA" id="ARBA00022516"/>
    </source>
</evidence>
<evidence type="ECO:0000256" key="9">
    <source>
        <dbReference type="ARBA" id="ARBA00023315"/>
    </source>
</evidence>
<keyword evidence="6 14" id="KW-0276">Fatty acid metabolism</keyword>
<keyword evidence="4 14" id="KW-0444">Lipid biosynthesis</keyword>
<evidence type="ECO:0000256" key="8">
    <source>
        <dbReference type="ARBA" id="ARBA00023160"/>
    </source>
</evidence>
<dbReference type="FunFam" id="3.40.47.10:FF:000004">
    <property type="entry name" value="3-oxoacyl-[acyl-carrier-protein] synthase 3"/>
    <property type="match status" value="1"/>
</dbReference>
<comment type="subunit">
    <text evidence="14">Homodimer.</text>
</comment>
<evidence type="ECO:0000313" key="17">
    <source>
        <dbReference type="EMBL" id="TDV57591.1"/>
    </source>
</evidence>
<dbReference type="EMBL" id="SOCP01000001">
    <property type="protein sequence ID" value="TDV57591.1"/>
    <property type="molecule type" value="Genomic_DNA"/>
</dbReference>
<dbReference type="UniPathway" id="UPA00094"/>
<dbReference type="PANTHER" id="PTHR34069">
    <property type="entry name" value="3-OXOACYL-[ACYL-CARRIER-PROTEIN] SYNTHASE 3"/>
    <property type="match status" value="1"/>
</dbReference>
<dbReference type="Gene3D" id="3.40.47.10">
    <property type="match status" value="1"/>
</dbReference>
<gene>
    <name evidence="14" type="primary">fabH</name>
    <name evidence="17" type="ORF">CLV71_101462</name>
</gene>
<keyword evidence="8 14" id="KW-0275">Fatty acid biosynthesis</keyword>
<evidence type="ECO:0000256" key="13">
    <source>
        <dbReference type="ARBA" id="ARBA00052985"/>
    </source>
</evidence>
<dbReference type="GO" id="GO:0004315">
    <property type="term" value="F:3-oxoacyl-[acyl-carrier-protein] synthase activity"/>
    <property type="evidence" value="ECO:0007669"/>
    <property type="project" value="InterPro"/>
</dbReference>
<evidence type="ECO:0000256" key="11">
    <source>
        <dbReference type="ARBA" id="ARBA00052407"/>
    </source>
</evidence>
<feature type="active site" evidence="14">
    <location>
        <position position="284"/>
    </location>
</feature>
<dbReference type="OrthoDB" id="9815506at2"/>
<evidence type="ECO:0000259" key="16">
    <source>
        <dbReference type="Pfam" id="PF08545"/>
    </source>
</evidence>
<evidence type="ECO:0000256" key="10">
    <source>
        <dbReference type="ARBA" id="ARBA00051096"/>
    </source>
</evidence>
<dbReference type="NCBIfam" id="TIGR00747">
    <property type="entry name" value="fabH"/>
    <property type="match status" value="1"/>
</dbReference>
<feature type="domain" description="Beta-ketoacyl-[acyl-carrier-protein] synthase III C-terminal" evidence="15">
    <location>
        <begin position="238"/>
        <end position="327"/>
    </location>
</feature>
<evidence type="ECO:0000256" key="3">
    <source>
        <dbReference type="ARBA" id="ARBA00022490"/>
    </source>
</evidence>
<evidence type="ECO:0000256" key="1">
    <source>
        <dbReference type="ARBA" id="ARBA00005194"/>
    </source>
</evidence>
<comment type="subcellular location">
    <subcellularLocation>
        <location evidence="14">Cytoplasm</location>
    </subcellularLocation>
</comment>
<feature type="region of interest" description="ACP-binding" evidence="14">
    <location>
        <begin position="255"/>
        <end position="259"/>
    </location>
</feature>
<dbReference type="GO" id="GO:0033818">
    <property type="term" value="F:beta-ketoacyl-acyl-carrier-protein synthase III activity"/>
    <property type="evidence" value="ECO:0007669"/>
    <property type="project" value="UniProtKB-UniRule"/>
</dbReference>
<evidence type="ECO:0000259" key="15">
    <source>
        <dbReference type="Pfam" id="PF08541"/>
    </source>
</evidence>
<dbReference type="PANTHER" id="PTHR34069:SF2">
    <property type="entry name" value="BETA-KETOACYL-[ACYL-CARRIER-PROTEIN] SYNTHASE III"/>
    <property type="match status" value="1"/>
</dbReference>
<keyword evidence="9 14" id="KW-0012">Acyltransferase</keyword>
<dbReference type="InterPro" id="IPR016039">
    <property type="entry name" value="Thiolase-like"/>
</dbReference>
<comment type="catalytic activity">
    <reaction evidence="13">
        <text>3-methylbutanoyl-CoA + malonyl-[ACP] + H(+) = 5-methyl-3-oxohexanoyl-[ACP] + CO2 + CoA</text>
        <dbReference type="Rhea" id="RHEA:42272"/>
        <dbReference type="Rhea" id="RHEA-COMP:9623"/>
        <dbReference type="Rhea" id="RHEA-COMP:9941"/>
        <dbReference type="ChEBI" id="CHEBI:15378"/>
        <dbReference type="ChEBI" id="CHEBI:16526"/>
        <dbReference type="ChEBI" id="CHEBI:57287"/>
        <dbReference type="ChEBI" id="CHEBI:57345"/>
        <dbReference type="ChEBI" id="CHEBI:78449"/>
        <dbReference type="ChEBI" id="CHEBI:78822"/>
        <dbReference type="EC" id="2.3.1.300"/>
    </reaction>
    <physiologicalReaction direction="left-to-right" evidence="13">
        <dbReference type="Rhea" id="RHEA:42273"/>
    </physiologicalReaction>
</comment>
<dbReference type="InterPro" id="IPR004655">
    <property type="entry name" value="FabH"/>
</dbReference>
<accession>A0A4V3FV35</accession>
<dbReference type="Pfam" id="PF08541">
    <property type="entry name" value="ACP_syn_III_C"/>
    <property type="match status" value="1"/>
</dbReference>
<sequence length="333" mass="33776">MNRAAVVAGIGSCLPARSVSNAELTTRLDTTDEWIRSRTGISTRRYADQGSATSDLAVGAGAQALKSAGQTSVDVVVVATTTPDRPCPGTAPLVASQLGMTGVAAFDVAAVCTGFLYGLANAAGLIAAGTASSALVIGAETFSSILNPDDRATSVIFGDGAGAVVLRAGDPEEAGALGPCDLGSDGEGQDLITVRAGGSRQRLSGKAPEPGDEYFSMAGKEVFWRAVRRMTESCRAVLDATGTAIGEVDALVGHQANQRILASLADSLGLPRERCLGNLAEVGNTAAASIPLALDHAHANGELRAGQRVLLTAFGGGLTWGSTVLTWPVLSRA</sequence>
<dbReference type="InterPro" id="IPR013751">
    <property type="entry name" value="ACP_syn_III_N"/>
</dbReference>
<proteinExistence type="inferred from homology"/>
<dbReference type="RefSeq" id="WP_133900837.1">
    <property type="nucleotide sequence ID" value="NZ_SOCP01000001.1"/>
</dbReference>
<dbReference type="GO" id="GO:0005737">
    <property type="term" value="C:cytoplasm"/>
    <property type="evidence" value="ECO:0007669"/>
    <property type="project" value="UniProtKB-SubCell"/>
</dbReference>
<reference evidence="17 18" key="1">
    <citation type="submission" date="2019-03" db="EMBL/GenBank/DDBJ databases">
        <title>Genomic Encyclopedia of Archaeal and Bacterial Type Strains, Phase II (KMG-II): from individual species to whole genera.</title>
        <authorList>
            <person name="Goeker M."/>
        </authorList>
    </citation>
    <scope>NUCLEOTIDE SEQUENCE [LARGE SCALE GENOMIC DNA]</scope>
    <source>
        <strain evidence="17 18">DSM 45499</strain>
    </source>
</reference>
<comment type="caution">
    <text evidence="17">The sequence shown here is derived from an EMBL/GenBank/DDBJ whole genome shotgun (WGS) entry which is preliminary data.</text>
</comment>
<feature type="active site" evidence="14">
    <location>
        <position position="112"/>
    </location>
</feature>
<comment type="pathway">
    <text evidence="1 14">Lipid metabolism; fatty acid biosynthesis.</text>
</comment>
<dbReference type="AlphaFoldDB" id="A0A4V3FV35"/>
<dbReference type="Pfam" id="PF08545">
    <property type="entry name" value="ACP_syn_III"/>
    <property type="match status" value="1"/>
</dbReference>
<keyword evidence="14" id="KW-0511">Multifunctional enzyme</keyword>
<evidence type="ECO:0000256" key="14">
    <source>
        <dbReference type="HAMAP-Rule" id="MF_01815"/>
    </source>
</evidence>
<evidence type="ECO:0000256" key="2">
    <source>
        <dbReference type="ARBA" id="ARBA00008642"/>
    </source>
</evidence>
<dbReference type="CDD" id="cd00830">
    <property type="entry name" value="KAS_III"/>
    <property type="match status" value="1"/>
</dbReference>
<keyword evidence="5 14" id="KW-0808">Transferase</keyword>
<evidence type="ECO:0000256" key="7">
    <source>
        <dbReference type="ARBA" id="ARBA00023098"/>
    </source>
</evidence>
<keyword evidence="18" id="KW-1185">Reference proteome</keyword>
<comment type="function">
    <text evidence="14">Catalyzes the condensation reaction of fatty acid synthesis by the addition to an acyl acceptor of two carbons from malonyl-ACP. Catalyzes the first condensation reaction which initiates fatty acid synthesis and may therefore play a role in governing the total rate of fatty acid production. Possesses both acetoacetyl-ACP synthase and acetyl transacylase activities. Its substrate specificity determines the biosynthesis of branched-chain and/or straight-chain of fatty acids.</text>
</comment>
<dbReference type="SUPFAM" id="SSF53901">
    <property type="entry name" value="Thiolase-like"/>
    <property type="match status" value="1"/>
</dbReference>
<evidence type="ECO:0000256" key="12">
    <source>
        <dbReference type="ARBA" id="ARBA00052467"/>
    </source>
</evidence>
<dbReference type="InterPro" id="IPR013747">
    <property type="entry name" value="ACP_syn_III_C"/>
</dbReference>
<dbReference type="HAMAP" id="MF_01815">
    <property type="entry name" value="FabH"/>
    <property type="match status" value="1"/>
</dbReference>
<comment type="catalytic activity">
    <reaction evidence="10">
        <text>malonyl-[ACP] + acetyl-CoA + H(+) = 3-oxobutanoyl-[ACP] + CO2 + CoA</text>
        <dbReference type="Rhea" id="RHEA:12080"/>
        <dbReference type="Rhea" id="RHEA-COMP:9623"/>
        <dbReference type="Rhea" id="RHEA-COMP:9625"/>
        <dbReference type="ChEBI" id="CHEBI:15378"/>
        <dbReference type="ChEBI" id="CHEBI:16526"/>
        <dbReference type="ChEBI" id="CHEBI:57287"/>
        <dbReference type="ChEBI" id="CHEBI:57288"/>
        <dbReference type="ChEBI" id="CHEBI:78449"/>
        <dbReference type="ChEBI" id="CHEBI:78450"/>
        <dbReference type="EC" id="2.3.1.180"/>
    </reaction>
    <physiologicalReaction direction="left-to-right" evidence="10">
        <dbReference type="Rhea" id="RHEA:12081"/>
    </physiologicalReaction>
</comment>
<evidence type="ECO:0000256" key="6">
    <source>
        <dbReference type="ARBA" id="ARBA00022832"/>
    </source>
</evidence>
<keyword evidence="7 14" id="KW-0443">Lipid metabolism</keyword>
<protein>
    <recommendedName>
        <fullName evidence="14">Beta-ketoacyl-[acyl-carrier-protein] synthase III</fullName>
        <shortName evidence="14">Beta-ketoacyl-ACP synthase III</shortName>
        <shortName evidence="14">KAS III</shortName>
        <ecNumber evidence="14">2.3.1.180</ecNumber>
    </recommendedName>
    <alternativeName>
        <fullName evidence="14">3-oxoacyl-[acyl-carrier-protein] synthase 3</fullName>
    </alternativeName>
    <alternativeName>
        <fullName evidence="14">3-oxoacyl-[acyl-carrier-protein] synthase III</fullName>
    </alternativeName>
</protein>
<dbReference type="NCBIfam" id="NF006829">
    <property type="entry name" value="PRK09352.1"/>
    <property type="match status" value="1"/>
</dbReference>
<evidence type="ECO:0000256" key="5">
    <source>
        <dbReference type="ARBA" id="ARBA00022679"/>
    </source>
</evidence>
<comment type="similarity">
    <text evidence="2 14">Belongs to the thiolase-like superfamily. FabH family.</text>
</comment>
<name>A0A4V3FV35_9PSEU</name>